<gene>
    <name evidence="3" type="ORF">EV383_4352</name>
</gene>
<protein>
    <submittedName>
        <fullName evidence="3">Pectate lyase-like protein</fullName>
    </submittedName>
</protein>
<evidence type="ECO:0000313" key="3">
    <source>
        <dbReference type="EMBL" id="RZT87428.1"/>
    </source>
</evidence>
<evidence type="ECO:0000259" key="2">
    <source>
        <dbReference type="Pfam" id="PF12708"/>
    </source>
</evidence>
<feature type="region of interest" description="Disordered" evidence="1">
    <location>
        <begin position="206"/>
        <end position="233"/>
    </location>
</feature>
<dbReference type="InterPro" id="IPR024535">
    <property type="entry name" value="RHGA/B-epi-like_pectate_lyase"/>
</dbReference>
<dbReference type="AlphaFoldDB" id="A0A4Q7V1V9"/>
<keyword evidence="3" id="KW-0456">Lyase</keyword>
<name>A0A4Q7V1V9_PSEST</name>
<evidence type="ECO:0000313" key="4">
    <source>
        <dbReference type="Proteomes" id="UP000291591"/>
    </source>
</evidence>
<dbReference type="Pfam" id="PF12708">
    <property type="entry name" value="Pect-lyase_RHGA_epim"/>
    <property type="match status" value="1"/>
</dbReference>
<keyword evidence="4" id="KW-1185">Reference proteome</keyword>
<evidence type="ECO:0000256" key="1">
    <source>
        <dbReference type="SAM" id="MobiDB-lite"/>
    </source>
</evidence>
<dbReference type="InterPro" id="IPR011050">
    <property type="entry name" value="Pectin_lyase_fold/virulence"/>
</dbReference>
<sequence>MAYPANWSICRLVAFMVDDDGNPATGYTLTVQSSQSRLQDNTSRRVIFPEPDVLTPSITDGYVWVDVVSDTDTDLSPTGRQHKITLKKGATVVQTWFVSVDHAQATQLRFDNVTQAIVGSGGTQRDAVYLTSLQDFSDAPNVSGGGTVNLTNYFTKTETTSGISAAVTALKAESDPFTQYATNDELTAAATPDATTSVKGRSRILGGTADAPTVPWGSVTSKPTIPTGKLADATDLDQTGAATGRDHAVRLVSAGQYALVSLGSLNVKSFGAKGDDTTDDTAAIQAAFAAVPAAGGQVFFPAGTYRVTSGLTCANQVKLVGVGHGSMYGLGGSRINFTPTTGVALTLSGVGSVVQDLAVEHAAWQTSRATAGAGIRLAAVTHCALDRVMVIGFWNNVECLEGEYYTITDCKILEFAHYGLLLAHDSSNDHGDQAIYGNHIGKFRDTTPGGTAVYWRSGGGVRFQNNKINAFGQTGEPNTARLAKGIHLDIADFTSTSVFPIVGNSIENFTEHGILISGNAGNIDKVTITANELASFVPGSVGIETAQSSFIYSFNCSANTINDVGTAIRLKRVREGAVIGNSGTSVYDYGIRCGEAVIKMDFGRNKWPSETTYPWFFDNSGYPPLSDNTFETTLFINSTTTPIDLFEIGFTQYGRGFVEVEITGGVDSVSANAYLFKRLIEANANGQDPGQVTIGTDVASGGNMTAAIVTAGQADPKCVLRITRSGGTNINLTVKVRAYGQGLKHVKQLVA</sequence>
<proteinExistence type="predicted"/>
<dbReference type="Proteomes" id="UP000291591">
    <property type="component" value="Unassembled WGS sequence"/>
</dbReference>
<reference evidence="3 4" key="1">
    <citation type="submission" date="2019-02" db="EMBL/GenBank/DDBJ databases">
        <title>Sequencing the genomes of 1000 actinobacteria strains.</title>
        <authorList>
            <person name="Klenk H.-P."/>
        </authorList>
    </citation>
    <scope>NUCLEOTIDE SEQUENCE [LARGE SCALE GENOMIC DNA]</scope>
    <source>
        <strain evidence="3 4">DSM 45779</strain>
    </source>
</reference>
<dbReference type="GO" id="GO:0016829">
    <property type="term" value="F:lyase activity"/>
    <property type="evidence" value="ECO:0007669"/>
    <property type="project" value="UniProtKB-KW"/>
</dbReference>
<dbReference type="Gene3D" id="2.160.20.10">
    <property type="entry name" value="Single-stranded right-handed beta-helix, Pectin lyase-like"/>
    <property type="match status" value="1"/>
</dbReference>
<dbReference type="EMBL" id="SHKL01000001">
    <property type="protein sequence ID" value="RZT87428.1"/>
    <property type="molecule type" value="Genomic_DNA"/>
</dbReference>
<accession>A0A4Q7V1V9</accession>
<organism evidence="3 4">
    <name type="scientific">Pseudonocardia sediminis</name>
    <dbReference type="NCBI Taxonomy" id="1397368"/>
    <lineage>
        <taxon>Bacteria</taxon>
        <taxon>Bacillati</taxon>
        <taxon>Actinomycetota</taxon>
        <taxon>Actinomycetes</taxon>
        <taxon>Pseudonocardiales</taxon>
        <taxon>Pseudonocardiaceae</taxon>
        <taxon>Pseudonocardia</taxon>
    </lineage>
</organism>
<comment type="caution">
    <text evidence="3">The sequence shown here is derived from an EMBL/GenBank/DDBJ whole genome shotgun (WGS) entry which is preliminary data.</text>
</comment>
<dbReference type="SUPFAM" id="SSF51126">
    <property type="entry name" value="Pectin lyase-like"/>
    <property type="match status" value="1"/>
</dbReference>
<dbReference type="InterPro" id="IPR012334">
    <property type="entry name" value="Pectin_lyas_fold"/>
</dbReference>
<feature type="domain" description="Rhamnogalacturonase A/B/Epimerase-like pectate lyase" evidence="2">
    <location>
        <begin position="265"/>
        <end position="324"/>
    </location>
</feature>